<reference evidence="2 3" key="1">
    <citation type="submission" date="2018-08" db="EMBL/GenBank/DDBJ databases">
        <title>Bacillus jemisoniae sp. nov., Bacillus chryseoplanitiae sp. nov., Bacillus resnikiae sp. nov., and Bacillus frankliniae sp. nov., isolated from Viking spacecraft and associated surfaces.</title>
        <authorList>
            <person name="Seuylemezian A."/>
            <person name="Vaishampayan P."/>
        </authorList>
    </citation>
    <scope>NUCLEOTIDE SEQUENCE [LARGE SCALE GENOMIC DNA]</scope>
    <source>
        <strain evidence="2 3">JJ-247</strain>
    </source>
</reference>
<dbReference type="AlphaFoldDB" id="A0A398B7A0"/>
<dbReference type="RefSeq" id="WP_119112329.1">
    <property type="nucleotide sequence ID" value="NZ_JBANBX010000034.1"/>
</dbReference>
<dbReference type="EMBL" id="QWVT01000014">
    <property type="protein sequence ID" value="RID86009.1"/>
    <property type="molecule type" value="Genomic_DNA"/>
</dbReference>
<feature type="compositionally biased region" description="Basic and acidic residues" evidence="1">
    <location>
        <begin position="56"/>
        <end position="65"/>
    </location>
</feature>
<name>A0A398B7A0_9BACI</name>
<gene>
    <name evidence="2" type="ORF">D1970_07840</name>
</gene>
<proteinExistence type="predicted"/>
<protein>
    <submittedName>
        <fullName evidence="2">Uncharacterized protein</fullName>
    </submittedName>
</protein>
<sequence length="82" mass="9502">MYVRKSLSVRTDWDKRDAGKKAGKTTERRKAPRSSDEGFSGMFEWEGGSGYTSGSERIEKNHRPTRDPLEKPWLLLIRRVFA</sequence>
<feature type="region of interest" description="Disordered" evidence="1">
    <location>
        <begin position="1"/>
        <end position="65"/>
    </location>
</feature>
<accession>A0A398B7A0</accession>
<comment type="caution">
    <text evidence="2">The sequence shown here is derived from an EMBL/GenBank/DDBJ whole genome shotgun (WGS) entry which is preliminary data.</text>
</comment>
<keyword evidence="3" id="KW-1185">Reference proteome</keyword>
<feature type="compositionally biased region" description="Basic and acidic residues" evidence="1">
    <location>
        <begin position="11"/>
        <end position="36"/>
    </location>
</feature>
<evidence type="ECO:0000256" key="1">
    <source>
        <dbReference type="SAM" id="MobiDB-lite"/>
    </source>
</evidence>
<organism evidence="2 3">
    <name type="scientific">Mesobacillus zeae</name>
    <dbReference type="NCBI Taxonomy" id="1917180"/>
    <lineage>
        <taxon>Bacteria</taxon>
        <taxon>Bacillati</taxon>
        <taxon>Bacillota</taxon>
        <taxon>Bacilli</taxon>
        <taxon>Bacillales</taxon>
        <taxon>Bacillaceae</taxon>
        <taxon>Mesobacillus</taxon>
    </lineage>
</organism>
<evidence type="ECO:0000313" key="2">
    <source>
        <dbReference type="EMBL" id="RID86009.1"/>
    </source>
</evidence>
<evidence type="ECO:0000313" key="3">
    <source>
        <dbReference type="Proteomes" id="UP000265816"/>
    </source>
</evidence>
<dbReference type="Proteomes" id="UP000265816">
    <property type="component" value="Unassembled WGS sequence"/>
</dbReference>